<dbReference type="InterPro" id="IPR003594">
    <property type="entry name" value="HATPase_dom"/>
</dbReference>
<dbReference type="InterPro" id="IPR036890">
    <property type="entry name" value="HATPase_C_sf"/>
</dbReference>
<dbReference type="EC" id="2.7.13.3" evidence="2"/>
<dbReference type="SMART" id="SM00388">
    <property type="entry name" value="HisKA"/>
    <property type="match status" value="1"/>
</dbReference>
<dbReference type="Gene3D" id="3.30.565.10">
    <property type="entry name" value="Histidine kinase-like ATPase, C-terminal domain"/>
    <property type="match status" value="1"/>
</dbReference>
<dbReference type="OrthoDB" id="9813903at2"/>
<dbReference type="PANTHER" id="PTHR43047">
    <property type="entry name" value="TWO-COMPONENT HISTIDINE PROTEIN KINASE"/>
    <property type="match status" value="1"/>
</dbReference>
<dbReference type="Gene3D" id="3.40.190.10">
    <property type="entry name" value="Periplasmic binding protein-like II"/>
    <property type="match status" value="4"/>
</dbReference>
<evidence type="ECO:0000256" key="7">
    <source>
        <dbReference type="SAM" id="MobiDB-lite"/>
    </source>
</evidence>
<evidence type="ECO:0000256" key="6">
    <source>
        <dbReference type="PROSITE-ProRule" id="PRU00169"/>
    </source>
</evidence>
<dbReference type="Pfam" id="PF02518">
    <property type="entry name" value="HATPase_c"/>
    <property type="match status" value="1"/>
</dbReference>
<dbReference type="InterPro" id="IPR011006">
    <property type="entry name" value="CheY-like_superfamily"/>
</dbReference>
<keyword evidence="5 10" id="KW-0418">Kinase</keyword>
<dbReference type="SUPFAM" id="SSF47384">
    <property type="entry name" value="Homodimeric domain of signal transducing histidine kinase"/>
    <property type="match status" value="1"/>
</dbReference>
<keyword evidence="11" id="KW-1185">Reference proteome</keyword>
<dbReference type="Pfam" id="PF00072">
    <property type="entry name" value="Response_reg"/>
    <property type="match status" value="1"/>
</dbReference>
<comment type="catalytic activity">
    <reaction evidence="1">
        <text>ATP + protein L-histidine = ADP + protein N-phospho-L-histidine.</text>
        <dbReference type="EC" id="2.7.13.3"/>
    </reaction>
</comment>
<dbReference type="GO" id="GO:0000155">
    <property type="term" value="F:phosphorelay sensor kinase activity"/>
    <property type="evidence" value="ECO:0007669"/>
    <property type="project" value="InterPro"/>
</dbReference>
<dbReference type="CDD" id="cd00082">
    <property type="entry name" value="HisKA"/>
    <property type="match status" value="1"/>
</dbReference>
<feature type="region of interest" description="Disordered" evidence="7">
    <location>
        <begin position="15"/>
        <end position="38"/>
    </location>
</feature>
<keyword evidence="4" id="KW-0808">Transferase</keyword>
<keyword evidence="3 6" id="KW-0597">Phosphoprotein</keyword>
<dbReference type="PATRIC" id="fig|413882.6.peg.4727"/>
<feature type="compositionally biased region" description="Pro residues" evidence="7">
    <location>
        <begin position="22"/>
        <end position="36"/>
    </location>
</feature>
<dbReference type="GO" id="GO:0009927">
    <property type="term" value="F:histidine phosphotransfer kinase activity"/>
    <property type="evidence" value="ECO:0007669"/>
    <property type="project" value="TreeGrafter"/>
</dbReference>
<dbReference type="SUPFAM" id="SSF52172">
    <property type="entry name" value="CheY-like"/>
    <property type="match status" value="1"/>
</dbReference>
<dbReference type="InterPro" id="IPR001638">
    <property type="entry name" value="Solute-binding_3/MltF_N"/>
</dbReference>
<dbReference type="GO" id="GO:0005886">
    <property type="term" value="C:plasma membrane"/>
    <property type="evidence" value="ECO:0007669"/>
    <property type="project" value="TreeGrafter"/>
</dbReference>
<dbReference type="RefSeq" id="WP_047196394.1">
    <property type="nucleotide sequence ID" value="NZ_CP011371.1"/>
</dbReference>
<dbReference type="PANTHER" id="PTHR43047:SF72">
    <property type="entry name" value="OSMOSENSING HISTIDINE PROTEIN KINASE SLN1"/>
    <property type="match status" value="1"/>
</dbReference>
<dbReference type="CDD" id="cd01007">
    <property type="entry name" value="PBP2_BvgS_HisK_like"/>
    <property type="match status" value="1"/>
</dbReference>
<dbReference type="SMART" id="SM00387">
    <property type="entry name" value="HATPase_c"/>
    <property type="match status" value="1"/>
</dbReference>
<evidence type="ECO:0000256" key="2">
    <source>
        <dbReference type="ARBA" id="ARBA00012438"/>
    </source>
</evidence>
<evidence type="ECO:0000313" key="11">
    <source>
        <dbReference type="Proteomes" id="UP000035352"/>
    </source>
</evidence>
<proteinExistence type="predicted"/>
<dbReference type="InterPro" id="IPR005467">
    <property type="entry name" value="His_kinase_dom"/>
</dbReference>
<evidence type="ECO:0000259" key="8">
    <source>
        <dbReference type="PROSITE" id="PS50109"/>
    </source>
</evidence>
<evidence type="ECO:0000256" key="1">
    <source>
        <dbReference type="ARBA" id="ARBA00000085"/>
    </source>
</evidence>
<protein>
    <recommendedName>
        <fullName evidence="2">histidine kinase</fullName>
        <ecNumber evidence="2">2.7.13.3</ecNumber>
    </recommendedName>
</protein>
<evidence type="ECO:0000256" key="5">
    <source>
        <dbReference type="ARBA" id="ARBA00022777"/>
    </source>
</evidence>
<dbReference type="SMART" id="SM00448">
    <property type="entry name" value="REC"/>
    <property type="match status" value="1"/>
</dbReference>
<dbReference type="Proteomes" id="UP000035352">
    <property type="component" value="Chromosome"/>
</dbReference>
<dbReference type="Gene3D" id="1.10.287.130">
    <property type="match status" value="1"/>
</dbReference>
<feature type="domain" description="Histidine kinase" evidence="8">
    <location>
        <begin position="567"/>
        <end position="788"/>
    </location>
</feature>
<dbReference type="Pfam" id="PF00512">
    <property type="entry name" value="HisKA"/>
    <property type="match status" value="1"/>
</dbReference>
<dbReference type="STRING" id="413882.AAW51_4519"/>
<feature type="modified residue" description="4-aspartylphosphate" evidence="6">
    <location>
        <position position="858"/>
    </location>
</feature>
<evidence type="ECO:0000256" key="4">
    <source>
        <dbReference type="ARBA" id="ARBA00022679"/>
    </source>
</evidence>
<dbReference type="InterPro" id="IPR003661">
    <property type="entry name" value="HisK_dim/P_dom"/>
</dbReference>
<dbReference type="PROSITE" id="PS50109">
    <property type="entry name" value="HIS_KIN"/>
    <property type="match status" value="1"/>
</dbReference>
<dbReference type="InterPro" id="IPR004358">
    <property type="entry name" value="Sig_transdc_His_kin-like_C"/>
</dbReference>
<sequence length="931" mass="100696">MLPLLALLLDDPAGPALAQQASPPPSAPSAPGPDTPPGTVLRYGLLADFGPFQMWPSGGPPGGADLELLQRMAPKLDAVILPVRYESYPALEADLRQGKIDLASSVARTPERERGLAFSMGYAVINQALVTRAADTSAPTTPDLGGRRIAVVTGYVSAVRARELFPAATRVEVGSLEQGLRSVLEGRADMLLEAEPAIVALIERERLTGLRLARTLTLPSGELHFVVPSNRAALAQRISAALDTLGEARRLEIIQRWSPRPVAVKRSSQLVFTAHELHHLREMRPLVAGVVVHHPPFTFLDASGEPAGLSVDVLRVVLARLGLRVGRWRAAGAPEIAQAMANGEIDVGVGLIETGKLGSQLRFVGPFMEYPMVLIGRPGTTLWDLEQMNGRRLALPAQHFSRPLIDARYPGIKQVACDDVDRCLGRVRRGEADAALAGLLEVTTQWGERLYGDMQLTGAVGEVRHEHALAVARTDAALPPLLRRALDAVMQDELVELKRHWIAPPSPQRAVRVALLRTLPWAVGLLLVLLGAWWWHIGRLRDEVRRTRLAQQEAERHSVAVERFVTFLAHEVRNSLHSVIAGTELLRSAQQATPNIIAPLAASARATLGLLNNLLDRDRLEEGRLKLSVESARLTPALSSVVEEMRPAAQAKGLSLRLVPAEHDPLLCIDAMRLQQIVRNLLSNAIKYSHAGEVCVRVRCEPVEGRQPAHDTVEIAVSDQGPGLTAQEQAQLFQRYFVGAQGRAASESASGLGLALCRDLAVLMHGQLTLHSQPGVGTTVVLSLQARRVDGEPLPADPPARERARPRVLLVEDAEVYAMLLEQALEQQGFEVHTATTVAQAIEALQADGPPIEAVLSDVNLPDGDVFPILDVLRQRPGGMPGTVAVMSAERDEALVSRLQEAGVKISLQKAGDVRLLVGRLLQHAAWSRGG</sequence>
<dbReference type="EMBL" id="CP011371">
    <property type="protein sequence ID" value="AKJ31210.1"/>
    <property type="molecule type" value="Genomic_DNA"/>
</dbReference>
<accession>A0A0G3BXF4</accession>
<feature type="domain" description="Response regulatory" evidence="9">
    <location>
        <begin position="807"/>
        <end position="925"/>
    </location>
</feature>
<dbReference type="AlphaFoldDB" id="A0A0G3BXF4"/>
<organism evidence="10 11">
    <name type="scientific">Caldimonas brevitalea</name>
    <dbReference type="NCBI Taxonomy" id="413882"/>
    <lineage>
        <taxon>Bacteria</taxon>
        <taxon>Pseudomonadati</taxon>
        <taxon>Pseudomonadota</taxon>
        <taxon>Betaproteobacteria</taxon>
        <taxon>Burkholderiales</taxon>
        <taxon>Sphaerotilaceae</taxon>
        <taxon>Caldimonas</taxon>
    </lineage>
</organism>
<dbReference type="PROSITE" id="PS50110">
    <property type="entry name" value="RESPONSE_REGULATORY"/>
    <property type="match status" value="1"/>
</dbReference>
<dbReference type="InterPro" id="IPR036097">
    <property type="entry name" value="HisK_dim/P_sf"/>
</dbReference>
<dbReference type="InterPro" id="IPR001789">
    <property type="entry name" value="Sig_transdc_resp-reg_receiver"/>
</dbReference>
<dbReference type="Gene3D" id="3.40.50.2300">
    <property type="match status" value="1"/>
</dbReference>
<dbReference type="PRINTS" id="PR00344">
    <property type="entry name" value="BCTRLSENSOR"/>
</dbReference>
<name>A0A0G3BXF4_9BURK</name>
<reference evidence="10 11" key="1">
    <citation type="submission" date="2015-05" db="EMBL/GenBank/DDBJ databases">
        <authorList>
            <person name="Tang B."/>
            <person name="Yu Y."/>
        </authorList>
    </citation>
    <scope>NUCLEOTIDE SEQUENCE [LARGE SCALE GENOMIC DNA]</scope>
    <source>
        <strain evidence="10 11">DSM 7029</strain>
    </source>
</reference>
<dbReference type="SUPFAM" id="SSF53850">
    <property type="entry name" value="Periplasmic binding protein-like II"/>
    <property type="match status" value="2"/>
</dbReference>
<dbReference type="SUPFAM" id="SSF55874">
    <property type="entry name" value="ATPase domain of HSP90 chaperone/DNA topoisomerase II/histidine kinase"/>
    <property type="match status" value="1"/>
</dbReference>
<evidence type="ECO:0000256" key="3">
    <source>
        <dbReference type="ARBA" id="ARBA00022553"/>
    </source>
</evidence>
<evidence type="ECO:0000259" key="9">
    <source>
        <dbReference type="PROSITE" id="PS50110"/>
    </source>
</evidence>
<dbReference type="CDD" id="cd00156">
    <property type="entry name" value="REC"/>
    <property type="match status" value="1"/>
</dbReference>
<dbReference type="KEGG" id="pbh:AAW51_4519"/>
<evidence type="ECO:0000313" key="10">
    <source>
        <dbReference type="EMBL" id="AKJ31210.1"/>
    </source>
</evidence>
<dbReference type="Pfam" id="PF00497">
    <property type="entry name" value="SBP_bac_3"/>
    <property type="match status" value="2"/>
</dbReference>
<gene>
    <name evidence="10" type="ORF">AAW51_4519</name>
</gene>
<dbReference type="SMART" id="SM00062">
    <property type="entry name" value="PBPb"/>
    <property type="match status" value="2"/>
</dbReference>